<dbReference type="GO" id="GO:0032433">
    <property type="term" value="C:filopodium tip"/>
    <property type="evidence" value="ECO:0007669"/>
    <property type="project" value="TreeGrafter"/>
</dbReference>
<dbReference type="GO" id="GO:0030425">
    <property type="term" value="C:dendrite"/>
    <property type="evidence" value="ECO:0007669"/>
    <property type="project" value="TreeGrafter"/>
</dbReference>
<reference evidence="2 3" key="1">
    <citation type="journal article" date="2010" name="Science">
        <title>Genomic comparison of the ants Camponotus floridanus and Harpegnathos saltator.</title>
        <authorList>
            <person name="Bonasio R."/>
            <person name="Zhang G."/>
            <person name="Ye C."/>
            <person name="Mutti N.S."/>
            <person name="Fang X."/>
            <person name="Qin N."/>
            <person name="Donahue G."/>
            <person name="Yang P."/>
            <person name="Li Q."/>
            <person name="Li C."/>
            <person name="Zhang P."/>
            <person name="Huang Z."/>
            <person name="Berger S.L."/>
            <person name="Reinberg D."/>
            <person name="Wang J."/>
            <person name="Liebig J."/>
        </authorList>
    </citation>
    <scope>NUCLEOTIDE SEQUENCE [LARGE SCALE GENOMIC DNA]</scope>
    <source>
        <strain evidence="3">C129</strain>
    </source>
</reference>
<evidence type="ECO:0000313" key="3">
    <source>
        <dbReference type="Proteomes" id="UP000000311"/>
    </source>
</evidence>
<accession>E2AFK5</accession>
<dbReference type="FunCoup" id="E2AFK5">
    <property type="interactions" value="758"/>
</dbReference>
<dbReference type="OMA" id="NICTISC"/>
<dbReference type="STRING" id="104421.E2AFK5"/>
<sequence>MLRTHPKADEGMHKGTNVHEPEIKRLKFENECDEKLCKKEQNSKENFIQESTSDSKEIFSEQQEEDNERMIEDDENSVVIDSDDGFKFPPDDDASDMLDEVEYNGYFPTVTDRYFTPYYKVNVQLPEDDICIRIHSNRICMLSLAPSHIILQGDKDIKTINFKVSDKLDRSLNKVSGKGKHGAQPLQTNSNICSISCSDGQTYMIKCCMIGKLVEVNEMLLENPRLLRNPPHKGGYLAIILPNLKLLENLKQSLLTHEQYIELIKERGRTAAPHEIP</sequence>
<dbReference type="Proteomes" id="UP000000311">
    <property type="component" value="Unassembled WGS sequence"/>
</dbReference>
<dbReference type="PANTHER" id="PTHR13651:SF0">
    <property type="entry name" value="PROTEIN ABITRAM"/>
    <property type="match status" value="1"/>
</dbReference>
<dbReference type="GO" id="GO:0030027">
    <property type="term" value="C:lamellipodium"/>
    <property type="evidence" value="ECO:0007669"/>
    <property type="project" value="TreeGrafter"/>
</dbReference>
<dbReference type="GO" id="GO:0003785">
    <property type="term" value="F:actin monomer binding"/>
    <property type="evidence" value="ECO:0007669"/>
    <property type="project" value="TreeGrafter"/>
</dbReference>
<dbReference type="SUPFAM" id="SSF51230">
    <property type="entry name" value="Single hybrid motif"/>
    <property type="match status" value="1"/>
</dbReference>
<dbReference type="InterPro" id="IPR039169">
    <property type="entry name" value="Abitram"/>
</dbReference>
<name>E2AFK5_CAMFO</name>
<feature type="compositionally biased region" description="Acidic residues" evidence="1">
    <location>
        <begin position="62"/>
        <end position="76"/>
    </location>
</feature>
<evidence type="ECO:0000256" key="1">
    <source>
        <dbReference type="SAM" id="MobiDB-lite"/>
    </source>
</evidence>
<dbReference type="GO" id="GO:0051015">
    <property type="term" value="F:actin filament binding"/>
    <property type="evidence" value="ECO:0007669"/>
    <property type="project" value="TreeGrafter"/>
</dbReference>
<feature type="region of interest" description="Disordered" evidence="1">
    <location>
        <begin position="39"/>
        <end position="86"/>
    </location>
</feature>
<dbReference type="GO" id="GO:0005634">
    <property type="term" value="C:nucleus"/>
    <property type="evidence" value="ECO:0007669"/>
    <property type="project" value="TreeGrafter"/>
</dbReference>
<dbReference type="Gene3D" id="2.40.50.100">
    <property type="match status" value="1"/>
</dbReference>
<proteinExistence type="predicted"/>
<feature type="region of interest" description="Disordered" evidence="1">
    <location>
        <begin position="1"/>
        <end position="22"/>
    </location>
</feature>
<dbReference type="OrthoDB" id="48130at2759"/>
<dbReference type="GO" id="GO:0030833">
    <property type="term" value="P:regulation of actin filament polymerization"/>
    <property type="evidence" value="ECO:0007669"/>
    <property type="project" value="TreeGrafter"/>
</dbReference>
<protein>
    <submittedName>
        <fullName evidence="2">UPF0436 protein C9orf6-like protein</fullName>
    </submittedName>
</protein>
<dbReference type="PANTHER" id="PTHR13651">
    <property type="entry name" value="PROTEIN ABITRAM"/>
    <property type="match status" value="1"/>
</dbReference>
<evidence type="ECO:0000313" key="2">
    <source>
        <dbReference type="EMBL" id="EFN67756.1"/>
    </source>
</evidence>
<dbReference type="AlphaFoldDB" id="E2AFK5"/>
<dbReference type="GO" id="GO:0048813">
    <property type="term" value="P:dendrite morphogenesis"/>
    <property type="evidence" value="ECO:0007669"/>
    <property type="project" value="TreeGrafter"/>
</dbReference>
<organism evidence="3">
    <name type="scientific">Camponotus floridanus</name>
    <name type="common">Florida carpenter ant</name>
    <dbReference type="NCBI Taxonomy" id="104421"/>
    <lineage>
        <taxon>Eukaryota</taxon>
        <taxon>Metazoa</taxon>
        <taxon>Ecdysozoa</taxon>
        <taxon>Arthropoda</taxon>
        <taxon>Hexapoda</taxon>
        <taxon>Insecta</taxon>
        <taxon>Pterygota</taxon>
        <taxon>Neoptera</taxon>
        <taxon>Endopterygota</taxon>
        <taxon>Hymenoptera</taxon>
        <taxon>Apocrita</taxon>
        <taxon>Aculeata</taxon>
        <taxon>Formicoidea</taxon>
        <taxon>Formicidae</taxon>
        <taxon>Formicinae</taxon>
        <taxon>Camponotus</taxon>
    </lineage>
</organism>
<keyword evidence="3" id="KW-1185">Reference proteome</keyword>
<dbReference type="InterPro" id="IPR011053">
    <property type="entry name" value="Single_hybrid_motif"/>
</dbReference>
<dbReference type="GO" id="GO:0051489">
    <property type="term" value="P:regulation of filopodium assembly"/>
    <property type="evidence" value="ECO:0007669"/>
    <property type="project" value="TreeGrafter"/>
</dbReference>
<dbReference type="InParanoid" id="E2AFK5"/>
<gene>
    <name evidence="2" type="ORF">EAG_02703</name>
</gene>
<dbReference type="EMBL" id="GL439118">
    <property type="protein sequence ID" value="EFN67756.1"/>
    <property type="molecule type" value="Genomic_DNA"/>
</dbReference>